<reference evidence="1 2" key="1">
    <citation type="submission" date="2016-10" db="EMBL/GenBank/DDBJ databases">
        <authorList>
            <person name="de Groot N.N."/>
        </authorList>
    </citation>
    <scope>NUCLEOTIDE SEQUENCE [LARGE SCALE GENOMIC DNA]</scope>
    <source>
        <strain evidence="1 2">CGMCC 1.11156</strain>
    </source>
</reference>
<name>A0A1I3I666_9ACTN</name>
<dbReference type="EMBL" id="FOQG01000008">
    <property type="protein sequence ID" value="SFI43488.1"/>
    <property type="molecule type" value="Genomic_DNA"/>
</dbReference>
<accession>A0A1I3I666</accession>
<sequence length="110" mass="11972">MMIGTESKWRMVALPGETRDDIRDSCDRVMEALLDIEEQEGRVHSAAVSLDLGQMRLTIEIAVDAETIDEAVAIVDDATSRAMSAGGHRPGDPAEYPELVEKHAEVLVPA</sequence>
<evidence type="ECO:0000313" key="1">
    <source>
        <dbReference type="EMBL" id="SFI43488.1"/>
    </source>
</evidence>
<dbReference type="Proteomes" id="UP000198649">
    <property type="component" value="Unassembled WGS sequence"/>
</dbReference>
<keyword evidence="2" id="KW-1185">Reference proteome</keyword>
<evidence type="ECO:0000313" key="2">
    <source>
        <dbReference type="Proteomes" id="UP000198649"/>
    </source>
</evidence>
<dbReference type="AlphaFoldDB" id="A0A1I3I666"/>
<organism evidence="1 2">
    <name type="scientific">Nocardioides psychrotolerans</name>
    <dbReference type="NCBI Taxonomy" id="1005945"/>
    <lineage>
        <taxon>Bacteria</taxon>
        <taxon>Bacillati</taxon>
        <taxon>Actinomycetota</taxon>
        <taxon>Actinomycetes</taxon>
        <taxon>Propionibacteriales</taxon>
        <taxon>Nocardioidaceae</taxon>
        <taxon>Nocardioides</taxon>
    </lineage>
</organism>
<protein>
    <submittedName>
        <fullName evidence="1">Uncharacterized protein</fullName>
    </submittedName>
</protein>
<proteinExistence type="predicted"/>
<gene>
    <name evidence="1" type="ORF">SAMN05216561_108135</name>
</gene>